<dbReference type="InterPro" id="IPR004433">
    <property type="entry name" value="MenaQ_synth_MenD"/>
</dbReference>
<dbReference type="InterPro" id="IPR029061">
    <property type="entry name" value="THDP-binding"/>
</dbReference>
<comment type="cofactor">
    <cofactor evidence="6">
        <name>Mg(2+)</name>
        <dbReference type="ChEBI" id="CHEBI:18420"/>
    </cofactor>
    <cofactor evidence="6">
        <name>Mn(2+)</name>
        <dbReference type="ChEBI" id="CHEBI:29035"/>
    </cofactor>
</comment>
<dbReference type="CDD" id="cd07037">
    <property type="entry name" value="TPP_PYR_MenD"/>
    <property type="match status" value="1"/>
</dbReference>
<comment type="subunit">
    <text evidence="6">Homodimer.</text>
</comment>
<dbReference type="UniPathway" id="UPA00079"/>
<dbReference type="InterPro" id="IPR012001">
    <property type="entry name" value="Thiamin_PyroP_enz_TPP-bd_dom"/>
</dbReference>
<evidence type="ECO:0000256" key="1">
    <source>
        <dbReference type="ARBA" id="ARBA00022679"/>
    </source>
</evidence>
<proteinExistence type="inferred from homology"/>
<reference evidence="11" key="1">
    <citation type="submission" date="2017-09" db="EMBL/GenBank/DDBJ databases">
        <title>The Reconstruction of 2,631 Draft Metagenome-Assembled Genomes from the Global Oceans.</title>
        <authorList>
            <person name="Tully B.J."/>
            <person name="Graham E.D."/>
            <person name="Heidelberg J.F."/>
        </authorList>
    </citation>
    <scope>NUCLEOTIDE SEQUENCE [LARGE SCALE GENOMIC DNA]</scope>
</reference>
<keyword evidence="5 6" id="KW-0464">Manganese</keyword>
<dbReference type="EC" id="2.2.1.9" evidence="6"/>
<comment type="similarity">
    <text evidence="6">Belongs to the TPP enzyme family. MenD subfamily.</text>
</comment>
<dbReference type="Gene3D" id="3.40.50.1220">
    <property type="entry name" value="TPP-binding domain"/>
    <property type="match status" value="1"/>
</dbReference>
<dbReference type="PANTHER" id="PTHR42916">
    <property type="entry name" value="2-SUCCINYL-5-ENOLPYRUVYL-6-HYDROXY-3-CYCLOHEXENE-1-CARBOXYLATE SYNTHASE"/>
    <property type="match status" value="1"/>
</dbReference>
<gene>
    <name evidence="6" type="primary">menD</name>
    <name evidence="10" type="ORF">CMN54_13980</name>
</gene>
<organism evidence="10 11">
    <name type="scientific">SAR324 cluster bacterium</name>
    <dbReference type="NCBI Taxonomy" id="2024889"/>
    <lineage>
        <taxon>Bacteria</taxon>
        <taxon>Deltaproteobacteria</taxon>
        <taxon>SAR324 cluster</taxon>
    </lineage>
</organism>
<evidence type="ECO:0000259" key="7">
    <source>
        <dbReference type="Pfam" id="PF02775"/>
    </source>
</evidence>
<feature type="domain" description="Thiamine pyrophosphate enzyme N-terminal TPP-binding" evidence="8">
    <location>
        <begin position="10"/>
        <end position="122"/>
    </location>
</feature>
<keyword evidence="4 6" id="KW-0786">Thiamine pyrophosphate</keyword>
<comment type="cofactor">
    <cofactor evidence="6">
        <name>thiamine diphosphate</name>
        <dbReference type="ChEBI" id="CHEBI:58937"/>
    </cofactor>
    <text evidence="6">Binds 1 thiamine pyrophosphate per subunit.</text>
</comment>
<dbReference type="Pfam" id="PF02776">
    <property type="entry name" value="TPP_enzyme_N"/>
    <property type="match status" value="1"/>
</dbReference>
<evidence type="ECO:0000259" key="8">
    <source>
        <dbReference type="Pfam" id="PF02776"/>
    </source>
</evidence>
<dbReference type="InterPro" id="IPR011766">
    <property type="entry name" value="TPP_enzyme_TPP-bd"/>
</dbReference>
<sequence>MNPNECLSYWLIEELVAQGITQFCISPGSRSTPLTVAAARNHQANTQIFLDERAAAYFAIGWARATDQAAVLICTSGTAGANFYPAIIEASVEHIPLLVITADRPPELQLTGANQTVDQNQMFGSHTRWFYDPSCPDPTLQESTVKSWAAQAALRSAYPDPGPVHINLPFREPFLSEEHSNPPKVSSPNFQLGVPRQKLAKDDLQALRKILKADRGLVTLGELPVRAYSSVGNFVENLNWPVFADTTSGFRFGNLTQRINLADQLLLQDHWRKAVPEVWIHLGNQFVSKRWLQWWKDCHLTRKIVVTNHAERQDPSQQPHWRLQLDWEALEEILPIREAIPTSTHWLERWKLGSQALEEQAAQWWDKTERFGEVSIVRELVRKIPIEHALFVGNSLPIREVDMLSENRNTPLRVTANRGASGIDGQIATACGWAKGHQQPTTILLGDLSAIHDLNSLLLIRESPVPVTLIILNNDGGGIFSMLPISKQKDVFERFFVTPHGCEFSKVAAMFDLDYFQPENREQIYKSFQEAWHSNKPSLIEVKTDREQTAAQFLAWQDHVKKHV</sequence>
<dbReference type="GO" id="GO:0009234">
    <property type="term" value="P:menaquinone biosynthetic process"/>
    <property type="evidence" value="ECO:0007669"/>
    <property type="project" value="UniProtKB-UniRule"/>
</dbReference>
<comment type="caution">
    <text evidence="10">The sequence shown here is derived from an EMBL/GenBank/DDBJ whole genome shotgun (WGS) entry which is preliminary data.</text>
</comment>
<dbReference type="PIRSF" id="PIRSF004983">
    <property type="entry name" value="MenD"/>
    <property type="match status" value="1"/>
</dbReference>
<evidence type="ECO:0000313" key="10">
    <source>
        <dbReference type="EMBL" id="MAH64520.1"/>
    </source>
</evidence>
<dbReference type="PANTHER" id="PTHR42916:SF1">
    <property type="entry name" value="PROTEIN PHYLLO, CHLOROPLASTIC"/>
    <property type="match status" value="1"/>
</dbReference>
<protein>
    <recommendedName>
        <fullName evidence="6">2-succinyl-5-enolpyruvyl-6-hydroxy-3-cyclohexene-1-carboxylate synthase</fullName>
        <shortName evidence="6">SEPHCHC synthase</shortName>
        <ecNumber evidence="6">2.2.1.9</ecNumber>
    </recommendedName>
    <alternativeName>
        <fullName evidence="6">Menaquinone biosynthesis protein MenD</fullName>
    </alternativeName>
</protein>
<comment type="catalytic activity">
    <reaction evidence="6">
        <text>isochorismate + 2-oxoglutarate + H(+) = 5-enolpyruvoyl-6-hydroxy-2-succinyl-cyclohex-3-ene-1-carboxylate + CO2</text>
        <dbReference type="Rhea" id="RHEA:25593"/>
        <dbReference type="ChEBI" id="CHEBI:15378"/>
        <dbReference type="ChEBI" id="CHEBI:16526"/>
        <dbReference type="ChEBI" id="CHEBI:16810"/>
        <dbReference type="ChEBI" id="CHEBI:29780"/>
        <dbReference type="ChEBI" id="CHEBI:58818"/>
        <dbReference type="EC" id="2.2.1.9"/>
    </reaction>
</comment>
<accession>A0A2D6YMX4</accession>
<dbReference type="Gene3D" id="3.40.50.970">
    <property type="match status" value="2"/>
</dbReference>
<comment type="pathway">
    <text evidence="6">Quinol/quinone metabolism; menaquinone biosynthesis.</text>
</comment>
<evidence type="ECO:0000259" key="9">
    <source>
        <dbReference type="Pfam" id="PF16582"/>
    </source>
</evidence>
<dbReference type="GO" id="GO:0030145">
    <property type="term" value="F:manganese ion binding"/>
    <property type="evidence" value="ECO:0007669"/>
    <property type="project" value="UniProtKB-UniRule"/>
</dbReference>
<dbReference type="NCBIfam" id="TIGR00173">
    <property type="entry name" value="menD"/>
    <property type="match status" value="1"/>
</dbReference>
<evidence type="ECO:0000256" key="4">
    <source>
        <dbReference type="ARBA" id="ARBA00023052"/>
    </source>
</evidence>
<evidence type="ECO:0000256" key="6">
    <source>
        <dbReference type="HAMAP-Rule" id="MF_01659"/>
    </source>
</evidence>
<dbReference type="Pfam" id="PF02775">
    <property type="entry name" value="TPP_enzyme_C"/>
    <property type="match status" value="1"/>
</dbReference>
<keyword evidence="6" id="KW-0474">Menaquinone biosynthesis</keyword>
<dbReference type="InterPro" id="IPR032264">
    <property type="entry name" value="MenD_middle"/>
</dbReference>
<dbReference type="CDD" id="cd02009">
    <property type="entry name" value="TPP_SHCHC_synthase"/>
    <property type="match status" value="1"/>
</dbReference>
<feature type="domain" description="Thiamine pyrophosphate enzyme TPP-binding" evidence="7">
    <location>
        <begin position="410"/>
        <end position="542"/>
    </location>
</feature>
<dbReference type="Proteomes" id="UP000226525">
    <property type="component" value="Unassembled WGS sequence"/>
</dbReference>
<dbReference type="Pfam" id="PF16582">
    <property type="entry name" value="TPP_enzyme_M_2"/>
    <property type="match status" value="1"/>
</dbReference>
<dbReference type="GO" id="GO:0030976">
    <property type="term" value="F:thiamine pyrophosphate binding"/>
    <property type="evidence" value="ECO:0007669"/>
    <property type="project" value="UniProtKB-UniRule"/>
</dbReference>
<evidence type="ECO:0000256" key="3">
    <source>
        <dbReference type="ARBA" id="ARBA00022842"/>
    </source>
</evidence>
<keyword evidence="3 6" id="KW-0460">Magnesium</keyword>
<dbReference type="UniPathway" id="UPA01057">
    <property type="reaction ID" value="UER00164"/>
</dbReference>
<comment type="pathway">
    <text evidence="6">Quinol/quinone metabolism; 1,4-dihydroxy-2-naphthoate biosynthesis; 1,4-dihydroxy-2-naphthoate from chorismate: step 2/7.</text>
</comment>
<dbReference type="HAMAP" id="MF_01659">
    <property type="entry name" value="MenD"/>
    <property type="match status" value="1"/>
</dbReference>
<evidence type="ECO:0000313" key="11">
    <source>
        <dbReference type="Proteomes" id="UP000226525"/>
    </source>
</evidence>
<keyword evidence="1 6" id="KW-0808">Transferase</keyword>
<keyword evidence="2 6" id="KW-0479">Metal-binding</keyword>
<dbReference type="AlphaFoldDB" id="A0A2D6YMX4"/>
<dbReference type="GO" id="GO:0070204">
    <property type="term" value="F:2-succinyl-5-enolpyruvyl-6-hydroxy-3-cyclohexene-1-carboxylic-acid synthase activity"/>
    <property type="evidence" value="ECO:0007669"/>
    <property type="project" value="UniProtKB-UniRule"/>
</dbReference>
<dbReference type="EMBL" id="NZEX01000168">
    <property type="protein sequence ID" value="MAH64520.1"/>
    <property type="molecule type" value="Genomic_DNA"/>
</dbReference>
<evidence type="ECO:0000256" key="2">
    <source>
        <dbReference type="ARBA" id="ARBA00022723"/>
    </source>
</evidence>
<name>A0A2D6YMX4_9DELT</name>
<feature type="domain" description="Menaquinone biosynthesis protein MenD middle" evidence="9">
    <location>
        <begin position="211"/>
        <end position="392"/>
    </location>
</feature>
<dbReference type="SUPFAM" id="SSF52518">
    <property type="entry name" value="Thiamin diphosphate-binding fold (THDP-binding)"/>
    <property type="match status" value="2"/>
</dbReference>
<evidence type="ECO:0000256" key="5">
    <source>
        <dbReference type="ARBA" id="ARBA00023211"/>
    </source>
</evidence>
<comment type="function">
    <text evidence="6">Catalyzes the thiamine diphosphate-dependent decarboxylation of 2-oxoglutarate and the subsequent addition of the resulting succinic semialdehyde-thiamine pyrophosphate anion to isochorismate to yield 2-succinyl-5-enolpyruvyl-6-hydroxy-3-cyclohexene-1-carboxylate (SEPHCHC).</text>
</comment>
<dbReference type="GO" id="GO:0000287">
    <property type="term" value="F:magnesium ion binding"/>
    <property type="evidence" value="ECO:0007669"/>
    <property type="project" value="UniProtKB-UniRule"/>
</dbReference>